<dbReference type="EMBL" id="JALLBG020000108">
    <property type="protein sequence ID" value="KAL3764279.1"/>
    <property type="molecule type" value="Genomic_DNA"/>
</dbReference>
<accession>A0ABD3MMZ2</accession>
<feature type="region of interest" description="Disordered" evidence="1">
    <location>
        <begin position="1"/>
        <end position="20"/>
    </location>
</feature>
<protein>
    <submittedName>
        <fullName evidence="2">Uncharacterized protein</fullName>
    </submittedName>
</protein>
<keyword evidence="3" id="KW-1185">Reference proteome</keyword>
<gene>
    <name evidence="2" type="ORF">ACHAWU_004091</name>
</gene>
<name>A0ABD3MMZ2_9STRA</name>
<evidence type="ECO:0000313" key="2">
    <source>
        <dbReference type="EMBL" id="KAL3764279.1"/>
    </source>
</evidence>
<reference evidence="2 3" key="1">
    <citation type="submission" date="2024-10" db="EMBL/GenBank/DDBJ databases">
        <title>Updated reference genomes for cyclostephanoid diatoms.</title>
        <authorList>
            <person name="Roberts W.R."/>
            <person name="Alverson A.J."/>
        </authorList>
    </citation>
    <scope>NUCLEOTIDE SEQUENCE [LARGE SCALE GENOMIC DNA]</scope>
    <source>
        <strain evidence="2 3">AJA232-27</strain>
    </source>
</reference>
<evidence type="ECO:0000313" key="3">
    <source>
        <dbReference type="Proteomes" id="UP001530293"/>
    </source>
</evidence>
<organism evidence="2 3">
    <name type="scientific">Discostella pseudostelligera</name>
    <dbReference type="NCBI Taxonomy" id="259834"/>
    <lineage>
        <taxon>Eukaryota</taxon>
        <taxon>Sar</taxon>
        <taxon>Stramenopiles</taxon>
        <taxon>Ochrophyta</taxon>
        <taxon>Bacillariophyta</taxon>
        <taxon>Coscinodiscophyceae</taxon>
        <taxon>Thalassiosirophycidae</taxon>
        <taxon>Stephanodiscales</taxon>
        <taxon>Stephanodiscaceae</taxon>
        <taxon>Discostella</taxon>
    </lineage>
</organism>
<dbReference type="AlphaFoldDB" id="A0ABD3MMZ2"/>
<proteinExistence type="predicted"/>
<evidence type="ECO:0000256" key="1">
    <source>
        <dbReference type="SAM" id="MobiDB-lite"/>
    </source>
</evidence>
<comment type="caution">
    <text evidence="2">The sequence shown here is derived from an EMBL/GenBank/DDBJ whole genome shotgun (WGS) entry which is preliminary data.</text>
</comment>
<dbReference type="Proteomes" id="UP001530293">
    <property type="component" value="Unassembled WGS sequence"/>
</dbReference>
<sequence length="216" mass="23084">MPSSSIFKPSIVIGEGDGKENMQSSLTSMPLMEKANQTLLSGQHCLISCIYVAEVNSGGIPAAKQTSVVNLRSNNALAEISNTSISLSPLAIQCALAPSKASFLIESGYLKCLNCNNEASHVCSSVAVSRGINNSCNASEKSQVLLVSERLICSCGDDECASEARRRRNQTALKKGEHGCGFNFSFRCALKPISKMLDSLPIAKEQPRISNEEHSN</sequence>